<dbReference type="InterPro" id="IPR027417">
    <property type="entry name" value="P-loop_NTPase"/>
</dbReference>
<dbReference type="RefSeq" id="WP_147891283.1">
    <property type="nucleotide sequence ID" value="NZ_VRTS01000003.1"/>
</dbReference>
<reference evidence="2 3" key="1">
    <citation type="submission" date="2019-08" db="EMBL/GenBank/DDBJ databases">
        <authorList>
            <person name="Karlyshev A.V."/>
        </authorList>
    </citation>
    <scope>NUCLEOTIDE SEQUENCE [LARGE SCALE GENOMIC DNA]</scope>
    <source>
        <strain evidence="2 3">Alg18-2.2</strain>
    </source>
</reference>
<keyword evidence="3" id="KW-1185">Reference proteome</keyword>
<protein>
    <recommendedName>
        <fullName evidence="4">CpsD/CapB family tyrosine-protein kinase</fullName>
    </recommendedName>
</protein>
<comment type="caution">
    <text evidence="2">The sequence shown here is derived from an EMBL/GenBank/DDBJ whole genome shotgun (WGS) entry which is preliminary data.</text>
</comment>
<dbReference type="OrthoDB" id="9775724at2"/>
<dbReference type="EMBL" id="VRTS01000003">
    <property type="protein sequence ID" value="TXK64472.1"/>
    <property type="molecule type" value="Genomic_DNA"/>
</dbReference>
<dbReference type="Proteomes" id="UP000321248">
    <property type="component" value="Unassembled WGS sequence"/>
</dbReference>
<sequence length="175" mass="18743">MNMPHLKKENGSGASTPETGRTLVRANENALTLTRKEIDARRIIHHGMEDEGPADAFRDLRTQLLARAGSRTISVLVTPVARGRGGSFVAINLAAALAFDERQAVVLIDCNLRHPCLHQRLGVAPAPGLTDYLSGRTDSLEAITHATSVPRLFLIPRGARPRPEASSLPPTGCSG</sequence>
<evidence type="ECO:0000256" key="1">
    <source>
        <dbReference type="SAM" id="MobiDB-lite"/>
    </source>
</evidence>
<evidence type="ECO:0008006" key="4">
    <source>
        <dbReference type="Google" id="ProtNLM"/>
    </source>
</evidence>
<proteinExistence type="predicted"/>
<dbReference type="AlphaFoldDB" id="A0A5C8KVG6"/>
<evidence type="ECO:0000313" key="2">
    <source>
        <dbReference type="EMBL" id="TXK64472.1"/>
    </source>
</evidence>
<feature type="compositionally biased region" description="Basic and acidic residues" evidence="1">
    <location>
        <begin position="1"/>
        <end position="10"/>
    </location>
</feature>
<dbReference type="SUPFAM" id="SSF52540">
    <property type="entry name" value="P-loop containing nucleoside triphosphate hydrolases"/>
    <property type="match status" value="1"/>
</dbReference>
<gene>
    <name evidence="2" type="ORF">FU658_06170</name>
</gene>
<name>A0A5C8KVG6_9GAMM</name>
<dbReference type="Gene3D" id="3.40.50.300">
    <property type="entry name" value="P-loop containing nucleotide triphosphate hydrolases"/>
    <property type="match status" value="1"/>
</dbReference>
<feature type="region of interest" description="Disordered" evidence="1">
    <location>
        <begin position="1"/>
        <end position="27"/>
    </location>
</feature>
<organism evidence="2 3">
    <name type="scientific">Alkalisalibacterium limincola</name>
    <dbReference type="NCBI Taxonomy" id="2699169"/>
    <lineage>
        <taxon>Bacteria</taxon>
        <taxon>Pseudomonadati</taxon>
        <taxon>Pseudomonadota</taxon>
        <taxon>Gammaproteobacteria</taxon>
        <taxon>Lysobacterales</taxon>
        <taxon>Lysobacteraceae</taxon>
        <taxon>Alkalisalibacterium</taxon>
    </lineage>
</organism>
<evidence type="ECO:0000313" key="3">
    <source>
        <dbReference type="Proteomes" id="UP000321248"/>
    </source>
</evidence>
<accession>A0A5C8KVG6</accession>